<sequence length="75" mass="8736">FNSFQVQHVIRTKWHQRSIESTGHSSKLTLCSFYQPTLAQRTNKSHGRTGRKITKEDERLMKTFKTTSKDQPALT</sequence>
<dbReference type="AlphaFoldDB" id="A0A0B6Z7A1"/>
<reference evidence="2" key="1">
    <citation type="submission" date="2014-12" db="EMBL/GenBank/DDBJ databases">
        <title>Insight into the proteome of Arion vulgaris.</title>
        <authorList>
            <person name="Aradska J."/>
            <person name="Bulat T."/>
            <person name="Smidak R."/>
            <person name="Sarate P."/>
            <person name="Gangsoo J."/>
            <person name="Sialana F."/>
            <person name="Bilban M."/>
            <person name="Lubec G."/>
        </authorList>
    </citation>
    <scope>NUCLEOTIDE SEQUENCE</scope>
    <source>
        <tissue evidence="2">Skin</tissue>
    </source>
</reference>
<feature type="non-terminal residue" evidence="2">
    <location>
        <position position="1"/>
    </location>
</feature>
<dbReference type="EMBL" id="HACG01017407">
    <property type="protein sequence ID" value="CEK64272.1"/>
    <property type="molecule type" value="Transcribed_RNA"/>
</dbReference>
<proteinExistence type="predicted"/>
<organism evidence="2">
    <name type="scientific">Arion vulgaris</name>
    <dbReference type="NCBI Taxonomy" id="1028688"/>
    <lineage>
        <taxon>Eukaryota</taxon>
        <taxon>Metazoa</taxon>
        <taxon>Spiralia</taxon>
        <taxon>Lophotrochozoa</taxon>
        <taxon>Mollusca</taxon>
        <taxon>Gastropoda</taxon>
        <taxon>Heterobranchia</taxon>
        <taxon>Euthyneura</taxon>
        <taxon>Panpulmonata</taxon>
        <taxon>Eupulmonata</taxon>
        <taxon>Stylommatophora</taxon>
        <taxon>Helicina</taxon>
        <taxon>Arionoidea</taxon>
        <taxon>Arionidae</taxon>
        <taxon>Arion</taxon>
    </lineage>
</organism>
<name>A0A0B6Z7A1_9EUPU</name>
<accession>A0A0B6Z7A1</accession>
<feature type="region of interest" description="Disordered" evidence="1">
    <location>
        <begin position="40"/>
        <end position="75"/>
    </location>
</feature>
<gene>
    <name evidence="2" type="primary">ORF51225</name>
</gene>
<feature type="compositionally biased region" description="Basic residues" evidence="1">
    <location>
        <begin position="43"/>
        <end position="52"/>
    </location>
</feature>
<evidence type="ECO:0000256" key="1">
    <source>
        <dbReference type="SAM" id="MobiDB-lite"/>
    </source>
</evidence>
<evidence type="ECO:0000313" key="2">
    <source>
        <dbReference type="EMBL" id="CEK64272.1"/>
    </source>
</evidence>
<protein>
    <submittedName>
        <fullName evidence="2">Uncharacterized protein</fullName>
    </submittedName>
</protein>
<feature type="compositionally biased region" description="Polar residues" evidence="1">
    <location>
        <begin position="64"/>
        <end position="75"/>
    </location>
</feature>